<name>A0A9J6EIP0_RHIMP</name>
<evidence type="ECO:0000313" key="2">
    <source>
        <dbReference type="EMBL" id="KAH8034143.1"/>
    </source>
</evidence>
<reference evidence="2" key="1">
    <citation type="journal article" date="2020" name="Cell">
        <title>Large-Scale Comparative Analyses of Tick Genomes Elucidate Their Genetic Diversity and Vector Capacities.</title>
        <authorList>
            <consortium name="Tick Genome and Microbiome Consortium (TIGMIC)"/>
            <person name="Jia N."/>
            <person name="Wang J."/>
            <person name="Shi W."/>
            <person name="Du L."/>
            <person name="Sun Y."/>
            <person name="Zhan W."/>
            <person name="Jiang J.F."/>
            <person name="Wang Q."/>
            <person name="Zhang B."/>
            <person name="Ji P."/>
            <person name="Bell-Sakyi L."/>
            <person name="Cui X.M."/>
            <person name="Yuan T.T."/>
            <person name="Jiang B.G."/>
            <person name="Yang W.F."/>
            <person name="Lam T.T."/>
            <person name="Chang Q.C."/>
            <person name="Ding S.J."/>
            <person name="Wang X.J."/>
            <person name="Zhu J.G."/>
            <person name="Ruan X.D."/>
            <person name="Zhao L."/>
            <person name="Wei J.T."/>
            <person name="Ye R.Z."/>
            <person name="Que T.C."/>
            <person name="Du C.H."/>
            <person name="Zhou Y.H."/>
            <person name="Cheng J.X."/>
            <person name="Dai P.F."/>
            <person name="Guo W.B."/>
            <person name="Han X.H."/>
            <person name="Huang E.J."/>
            <person name="Li L.F."/>
            <person name="Wei W."/>
            <person name="Gao Y.C."/>
            <person name="Liu J.Z."/>
            <person name="Shao H.Z."/>
            <person name="Wang X."/>
            <person name="Wang C.C."/>
            <person name="Yang T.C."/>
            <person name="Huo Q.B."/>
            <person name="Li W."/>
            <person name="Chen H.Y."/>
            <person name="Chen S.E."/>
            <person name="Zhou L.G."/>
            <person name="Ni X.B."/>
            <person name="Tian J.H."/>
            <person name="Sheng Y."/>
            <person name="Liu T."/>
            <person name="Pan Y.S."/>
            <person name="Xia L.Y."/>
            <person name="Li J."/>
            <person name="Zhao F."/>
            <person name="Cao W.C."/>
        </authorList>
    </citation>
    <scope>NUCLEOTIDE SEQUENCE</scope>
    <source>
        <strain evidence="2">Rmic-2018</strain>
    </source>
</reference>
<keyword evidence="3" id="KW-1185">Reference proteome</keyword>
<protein>
    <submittedName>
        <fullName evidence="2">Uncharacterized protein</fullName>
    </submittedName>
</protein>
<organism evidence="2 3">
    <name type="scientific">Rhipicephalus microplus</name>
    <name type="common">Cattle tick</name>
    <name type="synonym">Boophilus microplus</name>
    <dbReference type="NCBI Taxonomy" id="6941"/>
    <lineage>
        <taxon>Eukaryota</taxon>
        <taxon>Metazoa</taxon>
        <taxon>Ecdysozoa</taxon>
        <taxon>Arthropoda</taxon>
        <taxon>Chelicerata</taxon>
        <taxon>Arachnida</taxon>
        <taxon>Acari</taxon>
        <taxon>Parasitiformes</taxon>
        <taxon>Ixodida</taxon>
        <taxon>Ixodoidea</taxon>
        <taxon>Ixodidae</taxon>
        <taxon>Rhipicephalinae</taxon>
        <taxon>Rhipicephalus</taxon>
        <taxon>Boophilus</taxon>
    </lineage>
</organism>
<gene>
    <name evidence="2" type="ORF">HPB51_020715</name>
</gene>
<accession>A0A9J6EIP0</accession>
<comment type="caution">
    <text evidence="2">The sequence shown here is derived from an EMBL/GenBank/DDBJ whole genome shotgun (WGS) entry which is preliminary data.</text>
</comment>
<keyword evidence="1" id="KW-0175">Coiled coil</keyword>
<proteinExistence type="predicted"/>
<sequence length="123" mass="13658">MESTSCEKNNVVDALTAVEMLAALEQYRAELSEKDRVIADLRSRLEILEGVNHELQLQLGRFHDVLKPLTVQLTHNLQLSAGRHEQYALPTGGARLKRLAISAEPVDVGLQHTPAKKVPKNDV</sequence>
<dbReference type="VEuPathDB" id="VectorBase:LOC119161615"/>
<evidence type="ECO:0000313" key="3">
    <source>
        <dbReference type="Proteomes" id="UP000821866"/>
    </source>
</evidence>
<dbReference type="AlphaFoldDB" id="A0A9J6EIP0"/>
<reference evidence="2" key="2">
    <citation type="submission" date="2021-09" db="EMBL/GenBank/DDBJ databases">
        <authorList>
            <person name="Jia N."/>
            <person name="Wang J."/>
            <person name="Shi W."/>
            <person name="Du L."/>
            <person name="Sun Y."/>
            <person name="Zhan W."/>
            <person name="Jiang J."/>
            <person name="Wang Q."/>
            <person name="Zhang B."/>
            <person name="Ji P."/>
            <person name="Sakyi L.B."/>
            <person name="Cui X."/>
            <person name="Yuan T."/>
            <person name="Jiang B."/>
            <person name="Yang W."/>
            <person name="Lam T.T.-Y."/>
            <person name="Chang Q."/>
            <person name="Ding S."/>
            <person name="Wang X."/>
            <person name="Zhu J."/>
            <person name="Ruan X."/>
            <person name="Zhao L."/>
            <person name="Wei J."/>
            <person name="Que T."/>
            <person name="Du C."/>
            <person name="Cheng J."/>
            <person name="Dai P."/>
            <person name="Han X."/>
            <person name="Huang E."/>
            <person name="Gao Y."/>
            <person name="Liu J."/>
            <person name="Shao H."/>
            <person name="Ye R."/>
            <person name="Li L."/>
            <person name="Wei W."/>
            <person name="Wang X."/>
            <person name="Wang C."/>
            <person name="Huo Q."/>
            <person name="Li W."/>
            <person name="Guo W."/>
            <person name="Chen H."/>
            <person name="Chen S."/>
            <person name="Zhou L."/>
            <person name="Zhou L."/>
            <person name="Ni X."/>
            <person name="Tian J."/>
            <person name="Zhou Y."/>
            <person name="Sheng Y."/>
            <person name="Liu T."/>
            <person name="Pan Y."/>
            <person name="Xia L."/>
            <person name="Li J."/>
            <person name="Zhao F."/>
            <person name="Cao W."/>
        </authorList>
    </citation>
    <scope>NUCLEOTIDE SEQUENCE</scope>
    <source>
        <strain evidence="2">Rmic-2018</strain>
        <tissue evidence="2">Larvae</tissue>
    </source>
</reference>
<dbReference type="Proteomes" id="UP000821866">
    <property type="component" value="Chromosome 2"/>
</dbReference>
<feature type="coiled-coil region" evidence="1">
    <location>
        <begin position="24"/>
        <end position="58"/>
    </location>
</feature>
<evidence type="ECO:0000256" key="1">
    <source>
        <dbReference type="SAM" id="Coils"/>
    </source>
</evidence>
<dbReference type="EMBL" id="JABSTU010000004">
    <property type="protein sequence ID" value="KAH8034143.1"/>
    <property type="molecule type" value="Genomic_DNA"/>
</dbReference>